<gene>
    <name evidence="11" type="ORF">N7530_010457</name>
</gene>
<evidence type="ECO:0000313" key="12">
    <source>
        <dbReference type="Proteomes" id="UP001147760"/>
    </source>
</evidence>
<dbReference type="EMBL" id="JAPWDO010000007">
    <property type="protein sequence ID" value="KAJ5462252.1"/>
    <property type="molecule type" value="Genomic_DNA"/>
</dbReference>
<evidence type="ECO:0000256" key="8">
    <source>
        <dbReference type="ARBA" id="ARBA00023326"/>
    </source>
</evidence>
<dbReference type="Proteomes" id="UP001147760">
    <property type="component" value="Unassembled WGS sequence"/>
</dbReference>
<sequence length="1659" mass="186285">MAYDRRIGYYELFNIHKSCNVIEPESLVIEPFSHINLAFVNFGADYKLLDEYGDVVDRMSFLKFTNTGLRINIAVGGWTFSDPPTELLWSQMARSYENRQTFINSVVSYLQNYHLDGVDLDWEYPSAADRGGSEDDAANYVTLLAEMREAFDRENPGWEISVTVPTSYWYLRGFDVERMQKHVDYINLMSYDLHGMWDQDSEWTGPYLEGHTDISQIELGLDLLWRNNIDPANVVFGFAFYGRSFTMKDEDCTEPNGKCQFSTGGAPGTCTDTAGILSYAEISSRNNSLDVHTHYDAETTVKYNVYQGSQWVSYDDEQSFTDKKKFISKHCLSGWMVWAIDQDDGEFNALSGLIGEDLSSLQMESNTDGHSKKVIADAFAAYNGQNCFTTDRCTDGSSKEKNPDQVCPSGYMSVSTAHNPLQAGGKERHGDCDEGWYRSICCPKDAMPKNCEWNGAPKRSEFGCDGKCGSNQFKLNQDTALNAKGEGQCFTGARYLCCDSTIMLQKCDWTDCQGPLVIDDPAQCRKGYDYYTYRFDKPNGKPWCSDTYVSEVDGSVGSPYKQSFKSGLCCSHDQSFKNCQWTNLYTNDDPLRADLCKPRPCSAGKVKIAGALDPKTPATGNAGSIGNSYTCDSYTPEDGMDPEWSYCCDPPTKYNSDWPVDPKYLWEKYYNEVDESDVVWKYSDEYANNNQDDERSTKEDGSDAYGFVMLDGPEGSIDNDFSSSHTVVRRSPDTSVTKRSILTSNQTIMDSIFDHAEETFHVYCNFPIGSKECERVFINGVDDTIVSLPSHIGEGPFARIVSMKLADQYFQLPEHHLQHRSLKSISNPVYEVKIDYNFQDIKLKRDDDAVQIRIDYTNLMGYWDEMTNSPASRMKRGMGEHDLTQNEWRARVQRAVMRDKKLRKREEPIKIKTPMEVSKVQPQKRWFGAFGEWLKKLTTVTKSSVGVIELGLSRTINLFYAKWGCPGETYFGELSMDLEADLSMDATYAYYLSATFIPPASRRLSLTLEWSLKPTLIIDTLTYPGLAVKGIAAVGPTLDVYGQIRGKITLFGSLDAGAKMSFGKAEVFWPQDNNLQDKYSNLLGLESKTESPAPGTVEPVFHAGVAVDAQIDVLITPQASIGIKIGGGKIVAGKTLMDAQLSGYVNTDLSFQAHGDYDTSDNAFHYRFGAYLYYNIGYKAVAKILSFIDWATGDRKAYSPDKMLKLYEKTGTIPMSESDMGKRGLSIEADAQEHEITADLSKNSTMSVLETAADIFRRADVTTLDPKTPEFTKQGHCPAGASGFQLPELRFNCGFFGPYQAINEILDADGDLQERLTHDVPGLCDNIVNLTPLRSKFTFSQDGVTARRNSVCPRKTVGGQSVTKCSAPTAELNKAVRRRGLSLQCDEFPWGSSEQGGEWLPASQRRTECVTSFQNAWHGNCVQLVGQLSSNWKQLDPESRKDSKKIDYWASWQKRTDWTHAGKYGIGQNKPYEQKLIEYGEEMPPPDGGNQGDNKKLSWAFKRDYETSWLNPQTPLTSADWWNANQPTWYKPKYNGPLTMDSVLCAVNHFNQGNVYKLPGVKVKSDGTPIGVQKEYNAYCKRTNQGGMAPPAWGVDFTMGRCLIRFQNSASSSSGTSKRDAQKWGEWEVESIEYVEDVDDAEMAQLLKPADLDGSEHER</sequence>
<dbReference type="PANTHER" id="PTHR11177:SF402">
    <property type="entry name" value="CHITINASE"/>
    <property type="match status" value="1"/>
</dbReference>
<evidence type="ECO:0000256" key="9">
    <source>
        <dbReference type="RuleBase" id="RU000489"/>
    </source>
</evidence>
<dbReference type="InterPro" id="IPR001223">
    <property type="entry name" value="Glyco_hydro18_cat"/>
</dbReference>
<proteinExistence type="inferred from homology"/>
<evidence type="ECO:0000256" key="3">
    <source>
        <dbReference type="ARBA" id="ARBA00012729"/>
    </source>
</evidence>
<dbReference type="InterPro" id="IPR017853">
    <property type="entry name" value="GH"/>
</dbReference>
<evidence type="ECO:0000256" key="6">
    <source>
        <dbReference type="ARBA" id="ARBA00023277"/>
    </source>
</evidence>
<keyword evidence="8" id="KW-0624">Polysaccharide degradation</keyword>
<comment type="caution">
    <text evidence="11">The sequence shown here is derived from an EMBL/GenBank/DDBJ whole genome shotgun (WGS) entry which is preliminary data.</text>
</comment>
<dbReference type="SUPFAM" id="SSF54556">
    <property type="entry name" value="Chitinase insertion domain"/>
    <property type="match status" value="1"/>
</dbReference>
<dbReference type="SMART" id="SM00636">
    <property type="entry name" value="Glyco_18"/>
    <property type="match status" value="1"/>
</dbReference>
<keyword evidence="4 9" id="KW-0378">Hydrolase</keyword>
<dbReference type="Gene3D" id="3.10.50.10">
    <property type="match status" value="1"/>
</dbReference>
<accession>A0A9W9WHF9</accession>
<reference evidence="11" key="2">
    <citation type="journal article" date="2023" name="IMA Fungus">
        <title>Comparative genomic study of the Penicillium genus elucidates a diverse pangenome and 15 lateral gene transfer events.</title>
        <authorList>
            <person name="Petersen C."/>
            <person name="Sorensen T."/>
            <person name="Nielsen M.R."/>
            <person name="Sondergaard T.E."/>
            <person name="Sorensen J.L."/>
            <person name="Fitzpatrick D.A."/>
            <person name="Frisvad J.C."/>
            <person name="Nielsen K.L."/>
        </authorList>
    </citation>
    <scope>NUCLEOTIDE SEQUENCE</scope>
    <source>
        <strain evidence="11">IBT 17660</strain>
    </source>
</reference>
<evidence type="ECO:0000313" key="11">
    <source>
        <dbReference type="EMBL" id="KAJ5462252.1"/>
    </source>
</evidence>
<dbReference type="PROSITE" id="PS51910">
    <property type="entry name" value="GH18_2"/>
    <property type="match status" value="1"/>
</dbReference>
<dbReference type="GO" id="GO:0008061">
    <property type="term" value="F:chitin binding"/>
    <property type="evidence" value="ECO:0007669"/>
    <property type="project" value="InterPro"/>
</dbReference>
<dbReference type="SUPFAM" id="SSF51445">
    <property type="entry name" value="(Trans)glycosidases"/>
    <property type="match status" value="1"/>
</dbReference>
<evidence type="ECO:0000256" key="4">
    <source>
        <dbReference type="ARBA" id="ARBA00022801"/>
    </source>
</evidence>
<feature type="domain" description="GH18" evidence="10">
    <location>
        <begin position="4"/>
        <end position="361"/>
    </location>
</feature>
<dbReference type="InterPro" id="IPR029070">
    <property type="entry name" value="Chitinase_insertion_sf"/>
</dbReference>
<evidence type="ECO:0000256" key="1">
    <source>
        <dbReference type="ARBA" id="ARBA00000822"/>
    </source>
</evidence>
<keyword evidence="7 9" id="KW-0326">Glycosidase</keyword>
<evidence type="ECO:0000256" key="2">
    <source>
        <dbReference type="ARBA" id="ARBA00008682"/>
    </source>
</evidence>
<keyword evidence="5" id="KW-0146">Chitin degradation</keyword>
<reference evidence="11" key="1">
    <citation type="submission" date="2022-12" db="EMBL/GenBank/DDBJ databases">
        <authorList>
            <person name="Petersen C."/>
        </authorList>
    </citation>
    <scope>NUCLEOTIDE SEQUENCE</scope>
    <source>
        <strain evidence="11">IBT 17660</strain>
    </source>
</reference>
<dbReference type="GO" id="GO:0000272">
    <property type="term" value="P:polysaccharide catabolic process"/>
    <property type="evidence" value="ECO:0007669"/>
    <property type="project" value="UniProtKB-KW"/>
</dbReference>
<name>A0A9W9WHF9_9EURO</name>
<keyword evidence="12" id="KW-1185">Reference proteome</keyword>
<dbReference type="InterPro" id="IPR011583">
    <property type="entry name" value="Chitinase_II/V-like_cat"/>
</dbReference>
<dbReference type="OrthoDB" id="73875at2759"/>
<keyword evidence="6" id="KW-0119">Carbohydrate metabolism</keyword>
<comment type="catalytic activity">
    <reaction evidence="1">
        <text>Random endo-hydrolysis of N-acetyl-beta-D-glucosaminide (1-&gt;4)-beta-linkages in chitin and chitodextrins.</text>
        <dbReference type="EC" id="3.2.1.14"/>
    </reaction>
</comment>
<evidence type="ECO:0000256" key="7">
    <source>
        <dbReference type="ARBA" id="ARBA00023295"/>
    </source>
</evidence>
<dbReference type="InterPro" id="IPR001579">
    <property type="entry name" value="Glyco_hydro_18_chit_AS"/>
</dbReference>
<dbReference type="GO" id="GO:0008843">
    <property type="term" value="F:endochitinase activity"/>
    <property type="evidence" value="ECO:0007669"/>
    <property type="project" value="UniProtKB-EC"/>
</dbReference>
<evidence type="ECO:0000256" key="5">
    <source>
        <dbReference type="ARBA" id="ARBA00023024"/>
    </source>
</evidence>
<dbReference type="PANTHER" id="PTHR11177">
    <property type="entry name" value="CHITINASE"/>
    <property type="match status" value="1"/>
</dbReference>
<dbReference type="PROSITE" id="PS01095">
    <property type="entry name" value="GH18_1"/>
    <property type="match status" value="1"/>
</dbReference>
<dbReference type="GO" id="GO:0006032">
    <property type="term" value="P:chitin catabolic process"/>
    <property type="evidence" value="ECO:0007669"/>
    <property type="project" value="UniProtKB-KW"/>
</dbReference>
<organism evidence="11 12">
    <name type="scientific">Penicillium desertorum</name>
    <dbReference type="NCBI Taxonomy" id="1303715"/>
    <lineage>
        <taxon>Eukaryota</taxon>
        <taxon>Fungi</taxon>
        <taxon>Dikarya</taxon>
        <taxon>Ascomycota</taxon>
        <taxon>Pezizomycotina</taxon>
        <taxon>Eurotiomycetes</taxon>
        <taxon>Eurotiomycetidae</taxon>
        <taxon>Eurotiales</taxon>
        <taxon>Aspergillaceae</taxon>
        <taxon>Penicillium</taxon>
    </lineage>
</organism>
<evidence type="ECO:0000259" key="10">
    <source>
        <dbReference type="PROSITE" id="PS51910"/>
    </source>
</evidence>
<dbReference type="Pfam" id="PF00704">
    <property type="entry name" value="Glyco_hydro_18"/>
    <property type="match status" value="1"/>
</dbReference>
<comment type="similarity">
    <text evidence="2">Belongs to the glycosyl hydrolase 18 family. Chitinase class V subfamily.</text>
</comment>
<dbReference type="EC" id="3.2.1.14" evidence="3"/>
<dbReference type="InterPro" id="IPR050314">
    <property type="entry name" value="Glycosyl_Hydrlase_18"/>
</dbReference>
<protein>
    <recommendedName>
        <fullName evidence="3">chitinase</fullName>
        <ecNumber evidence="3">3.2.1.14</ecNumber>
    </recommendedName>
</protein>
<dbReference type="Gene3D" id="3.20.20.80">
    <property type="entry name" value="Glycosidases"/>
    <property type="match status" value="1"/>
</dbReference>